<feature type="compositionally biased region" description="Low complexity" evidence="9">
    <location>
        <begin position="271"/>
        <end position="296"/>
    </location>
</feature>
<dbReference type="InterPro" id="IPR022157">
    <property type="entry name" value="Dynactin"/>
</dbReference>
<evidence type="ECO:0000256" key="1">
    <source>
        <dbReference type="ARBA" id="ARBA00004245"/>
    </source>
</evidence>
<evidence type="ECO:0000256" key="4">
    <source>
        <dbReference type="ARBA" id="ARBA00022701"/>
    </source>
</evidence>
<accession>A0AAF0DFP7</accession>
<dbReference type="Pfam" id="PF12455">
    <property type="entry name" value="Dynactin"/>
    <property type="match status" value="1"/>
</dbReference>
<organism evidence="11 12">
    <name type="scientific">Emydomyces testavorans</name>
    <dbReference type="NCBI Taxonomy" id="2070801"/>
    <lineage>
        <taxon>Eukaryota</taxon>
        <taxon>Fungi</taxon>
        <taxon>Dikarya</taxon>
        <taxon>Ascomycota</taxon>
        <taxon>Pezizomycotina</taxon>
        <taxon>Eurotiomycetes</taxon>
        <taxon>Eurotiomycetidae</taxon>
        <taxon>Onygenales</taxon>
        <taxon>Nannizziopsiaceae</taxon>
        <taxon>Emydomyces</taxon>
    </lineage>
</organism>
<dbReference type="PROSITE" id="PS00845">
    <property type="entry name" value="CAP_GLY_1"/>
    <property type="match status" value="1"/>
</dbReference>
<feature type="coiled-coil region" evidence="8">
    <location>
        <begin position="1084"/>
        <end position="1118"/>
    </location>
</feature>
<evidence type="ECO:0000259" key="10">
    <source>
        <dbReference type="PROSITE" id="PS50245"/>
    </source>
</evidence>
<evidence type="ECO:0000256" key="6">
    <source>
        <dbReference type="ARBA" id="ARBA00023054"/>
    </source>
</evidence>
<dbReference type="PANTHER" id="PTHR18916:SF85">
    <property type="entry name" value="TUBULIN-FOLDING COFACTOR B"/>
    <property type="match status" value="1"/>
</dbReference>
<dbReference type="SMART" id="SM01052">
    <property type="entry name" value="CAP_GLY"/>
    <property type="match status" value="1"/>
</dbReference>
<evidence type="ECO:0000313" key="11">
    <source>
        <dbReference type="EMBL" id="WEW57289.1"/>
    </source>
</evidence>
<feature type="region of interest" description="Disordered" evidence="9">
    <location>
        <begin position="77"/>
        <end position="298"/>
    </location>
</feature>
<evidence type="ECO:0000256" key="9">
    <source>
        <dbReference type="SAM" id="MobiDB-lite"/>
    </source>
</evidence>
<feature type="compositionally biased region" description="Polar residues" evidence="9">
    <location>
        <begin position="99"/>
        <end position="117"/>
    </location>
</feature>
<comment type="subcellular location">
    <subcellularLocation>
        <location evidence="1">Cytoplasm</location>
        <location evidence="1">Cytoskeleton</location>
    </subcellularLocation>
</comment>
<name>A0AAF0DFP7_9EURO</name>
<dbReference type="GO" id="GO:0030286">
    <property type="term" value="C:dynein complex"/>
    <property type="evidence" value="ECO:0007669"/>
    <property type="project" value="UniProtKB-KW"/>
</dbReference>
<evidence type="ECO:0000256" key="5">
    <source>
        <dbReference type="ARBA" id="ARBA00023017"/>
    </source>
</evidence>
<gene>
    <name evidence="11" type="ORF">PRK78_002754</name>
</gene>
<evidence type="ECO:0000313" key="12">
    <source>
        <dbReference type="Proteomes" id="UP001219355"/>
    </source>
</evidence>
<dbReference type="GO" id="GO:0051010">
    <property type="term" value="F:microtubule plus-end binding"/>
    <property type="evidence" value="ECO:0007669"/>
    <property type="project" value="TreeGrafter"/>
</dbReference>
<keyword evidence="3" id="KW-0963">Cytoplasm</keyword>
<protein>
    <recommendedName>
        <fullName evidence="10">CAP-Gly domain-containing protein</fullName>
    </recommendedName>
</protein>
<feature type="coiled-coil region" evidence="8">
    <location>
        <begin position="301"/>
        <end position="563"/>
    </location>
</feature>
<evidence type="ECO:0000256" key="8">
    <source>
        <dbReference type="SAM" id="Coils"/>
    </source>
</evidence>
<feature type="compositionally biased region" description="Low complexity" evidence="9">
    <location>
        <begin position="187"/>
        <end position="199"/>
    </location>
</feature>
<keyword evidence="4" id="KW-0493">Microtubule</keyword>
<evidence type="ECO:0000256" key="7">
    <source>
        <dbReference type="ARBA" id="ARBA00023212"/>
    </source>
</evidence>
<dbReference type="GO" id="GO:0035371">
    <property type="term" value="C:microtubule plus-end"/>
    <property type="evidence" value="ECO:0007669"/>
    <property type="project" value="TreeGrafter"/>
</dbReference>
<dbReference type="EMBL" id="CP120628">
    <property type="protein sequence ID" value="WEW57289.1"/>
    <property type="molecule type" value="Genomic_DNA"/>
</dbReference>
<keyword evidence="5" id="KW-0243">Dynein</keyword>
<feature type="compositionally biased region" description="Polar residues" evidence="9">
    <location>
        <begin position="143"/>
        <end position="154"/>
    </location>
</feature>
<dbReference type="GO" id="GO:0031122">
    <property type="term" value="P:cytoplasmic microtubule organization"/>
    <property type="evidence" value="ECO:0007669"/>
    <property type="project" value="TreeGrafter"/>
</dbReference>
<keyword evidence="6 8" id="KW-0175">Coiled coil</keyword>
<dbReference type="GO" id="GO:0005938">
    <property type="term" value="C:cell cortex"/>
    <property type="evidence" value="ECO:0007669"/>
    <property type="project" value="TreeGrafter"/>
</dbReference>
<dbReference type="Proteomes" id="UP001219355">
    <property type="component" value="Chromosome 2"/>
</dbReference>
<dbReference type="PROSITE" id="PS50245">
    <property type="entry name" value="CAP_GLY_2"/>
    <property type="match status" value="1"/>
</dbReference>
<keyword evidence="7" id="KW-0206">Cytoskeleton</keyword>
<evidence type="ECO:0000256" key="2">
    <source>
        <dbReference type="ARBA" id="ARBA00011010"/>
    </source>
</evidence>
<dbReference type="InterPro" id="IPR036859">
    <property type="entry name" value="CAP-Gly_dom_sf"/>
</dbReference>
<feature type="domain" description="CAP-Gly" evidence="10">
    <location>
        <begin position="24"/>
        <end position="66"/>
    </location>
</feature>
<feature type="compositionally biased region" description="Low complexity" evidence="9">
    <location>
        <begin position="242"/>
        <end position="251"/>
    </location>
</feature>
<dbReference type="PANTHER" id="PTHR18916">
    <property type="entry name" value="DYNACTIN 1-RELATED MICROTUBULE-BINDING"/>
    <property type="match status" value="1"/>
</dbReference>
<feature type="compositionally biased region" description="Polar residues" evidence="9">
    <location>
        <begin position="176"/>
        <end position="186"/>
    </location>
</feature>
<dbReference type="SUPFAM" id="SSF74924">
    <property type="entry name" value="Cap-Gly domain"/>
    <property type="match status" value="1"/>
</dbReference>
<feature type="compositionally biased region" description="Low complexity" evidence="9">
    <location>
        <begin position="125"/>
        <end position="139"/>
    </location>
</feature>
<sequence>MAGYVVGQTISLPDRRHAVIRFVGTTHFAPGEWIGIELEEPTGKNDGAVQGERYFDCEQNYGMFIRPTAVTAVLQQPRKDDTKPLPKVLQHPADARGRASSTAVESNIRTRRQSALSTAAAKRQSSNASSPSPAAKTAAQGRSLRSPTKSPSKQLSERPVLPSRATISTAKPPLSTPKNRPSISNRASMPSPASAAATAKGHRQSILTAANRLSKPALQPRLSASSSAKRMSLRPTGSKLMGSEGTGSSSSERNEGSVRIDSSYLDAQHEPSQSPNPSPLSLSPSAHRRSISNSSSVGKELEDLKIKLRVMEKKRAEDREKVKALETIQAEKEKYEGIIQKLQAKYQPQQQEISHLRKQLKEAEARVEEVERLQAEHDSILEMATLDREMAEEVAEAIKAEYEALKMKTEELELEVEVLKEENQELGQVTSPEEKSSQGWLQMERTNERLKEALIRLRDMTQQQEADLKSQIKELEEDLEGYNALKAKYESTKEQLMITESNMEELKQQVEALGAEEMIEELSEKNMQYQEQISDLKAAIEDLENLKELSDELEVTHVETEKQLQDELDYRDSIYNEQNRKIAHQDVVIEDLEYTLSKFRELVTNLQSDLEDMRVSQQISETEANDLSVRSRAMMDLNLKLQNSAAKAQVKSIDVELGRMEAEESAQHLAIMKEYIPDYFDTERNPILALLRFKRVGFKASLMCNTVRERLAEPSSSVLELDSFAPYDLLEKLTWISLLCDRFVNFVRGCSSEEFTKFEGALYELDPVERLLNTSIESLKKCELDEKKCAEELQRSIALLSHLAETLIPPQMAAYADEVYMRCVLAHTYMDNTASSLSHLRMVLQAKLPKRESDEEGPFLFQKIDTLASQARGSKVVTGKVTRALDELRLSSLSVSETSAEIFEKAEQAAKEISDIAKQVGENILLLLTEEGRLEPVKYAEIAGTMTQAIASVYKTSAGQSDTSDALSFLAAKIQMLKEYLEEAGSVSSDLSQTVEFERRPAPWISRAKELKSNQTVSPDTEEEVRRLRSELNEASTTLGLRDKVFEEQSIKIELLESRMREAGKKAALVKEMESKLEASHSKEAELLDIMDNQSKDIQNIEKERDEYRNKWEKLKRASGSDGSSAGPDGIVSGNAAASLFAMRENDALRTEIASLQAAVRFLREDNRRAHLLDPYSVQRAKHMQSWLDTPLRRSKVAPQDESVERLATSESQKVLAYLVGLTKESKLVDLKSSLPPAGSNRLAWRPVKSTARYHVIRQREQYEQWSQWKDEVAHDERARTRRGGKESNFGFEALKAHMVHLPATALEHGKDPLTDRRMGVVDRAWRMLGMQKDKHSEGACSPGNVEIVDS</sequence>
<dbReference type="Pfam" id="PF01302">
    <property type="entry name" value="CAP_GLY"/>
    <property type="match status" value="1"/>
</dbReference>
<comment type="similarity">
    <text evidence="2">Belongs to the dynactin 150 kDa subunit family.</text>
</comment>
<evidence type="ECO:0000256" key="3">
    <source>
        <dbReference type="ARBA" id="ARBA00022490"/>
    </source>
</evidence>
<dbReference type="InterPro" id="IPR000938">
    <property type="entry name" value="CAP-Gly_domain"/>
</dbReference>
<proteinExistence type="inferred from homology"/>
<reference evidence="11" key="1">
    <citation type="submission" date="2023-03" db="EMBL/GenBank/DDBJ databases">
        <title>Emydomyces testavorans Genome Sequence.</title>
        <authorList>
            <person name="Hoyer L."/>
        </authorList>
    </citation>
    <scope>NUCLEOTIDE SEQUENCE</scope>
    <source>
        <strain evidence="11">16-2883</strain>
    </source>
</reference>
<dbReference type="GO" id="GO:0005634">
    <property type="term" value="C:nucleus"/>
    <property type="evidence" value="ECO:0007669"/>
    <property type="project" value="TreeGrafter"/>
</dbReference>
<dbReference type="Gene3D" id="2.30.30.190">
    <property type="entry name" value="CAP Gly-rich-like domain"/>
    <property type="match status" value="1"/>
</dbReference>
<keyword evidence="12" id="KW-1185">Reference proteome</keyword>